<dbReference type="STRING" id="593133.SAMN04488006_2068"/>
<dbReference type="Proteomes" id="UP000199312">
    <property type="component" value="Unassembled WGS sequence"/>
</dbReference>
<proteinExistence type="predicted"/>
<feature type="transmembrane region" description="Helical" evidence="2">
    <location>
        <begin position="24"/>
        <end position="44"/>
    </location>
</feature>
<gene>
    <name evidence="4" type="ORF">SAMN04488006_2068</name>
</gene>
<feature type="coiled-coil region" evidence="1">
    <location>
        <begin position="87"/>
        <end position="132"/>
    </location>
</feature>
<keyword evidence="2" id="KW-1133">Transmembrane helix</keyword>
<reference evidence="5" key="1">
    <citation type="submission" date="2016-10" db="EMBL/GenBank/DDBJ databases">
        <authorList>
            <person name="Varghese N."/>
            <person name="Submissions S."/>
        </authorList>
    </citation>
    <scope>NUCLEOTIDE SEQUENCE [LARGE SCALE GENOMIC DNA]</scope>
    <source>
        <strain evidence="5">DSM 24450</strain>
    </source>
</reference>
<keyword evidence="1" id="KW-0175">Coiled coil</keyword>
<feature type="domain" description="2TM" evidence="3">
    <location>
        <begin position="13"/>
        <end position="94"/>
    </location>
</feature>
<evidence type="ECO:0000313" key="4">
    <source>
        <dbReference type="EMBL" id="SFS58590.1"/>
    </source>
</evidence>
<dbReference type="RefSeq" id="WP_090225717.1">
    <property type="nucleotide sequence ID" value="NZ_FOZP01000005.1"/>
</dbReference>
<dbReference type="EMBL" id="FOZP01000005">
    <property type="protein sequence ID" value="SFS58590.1"/>
    <property type="molecule type" value="Genomic_DNA"/>
</dbReference>
<organism evidence="4 5">
    <name type="scientific">Lutibacter maritimus</name>
    <dbReference type="NCBI Taxonomy" id="593133"/>
    <lineage>
        <taxon>Bacteria</taxon>
        <taxon>Pseudomonadati</taxon>
        <taxon>Bacteroidota</taxon>
        <taxon>Flavobacteriia</taxon>
        <taxon>Flavobacteriales</taxon>
        <taxon>Flavobacteriaceae</taxon>
        <taxon>Lutibacter</taxon>
    </lineage>
</organism>
<keyword evidence="2" id="KW-0472">Membrane</keyword>
<dbReference type="Pfam" id="PF13239">
    <property type="entry name" value="2TM"/>
    <property type="match status" value="1"/>
</dbReference>
<sequence length="134" mass="16504">MSQNIEQHELYENARYRIKQKKRLYFHFIVFLVGSVFLIILNKIFKVGETLIENWFVWAIILWFFLFILHVINVFVTKKFMDRNWEREQIEKLVKKQKLKIAELEKESLKKIEEEQKLIESKKKENQQNSLNKE</sequence>
<evidence type="ECO:0000256" key="2">
    <source>
        <dbReference type="SAM" id="Phobius"/>
    </source>
</evidence>
<evidence type="ECO:0000313" key="5">
    <source>
        <dbReference type="Proteomes" id="UP000199312"/>
    </source>
</evidence>
<dbReference type="OrthoDB" id="1443721at2"/>
<dbReference type="AlphaFoldDB" id="A0A1I6R1U1"/>
<accession>A0A1I6R1U1</accession>
<feature type="transmembrane region" description="Helical" evidence="2">
    <location>
        <begin position="56"/>
        <end position="76"/>
    </location>
</feature>
<dbReference type="InterPro" id="IPR025698">
    <property type="entry name" value="2TM_dom"/>
</dbReference>
<name>A0A1I6R1U1_9FLAO</name>
<evidence type="ECO:0000256" key="1">
    <source>
        <dbReference type="SAM" id="Coils"/>
    </source>
</evidence>
<keyword evidence="2" id="KW-0812">Transmembrane</keyword>
<keyword evidence="5" id="KW-1185">Reference proteome</keyword>
<evidence type="ECO:0000259" key="3">
    <source>
        <dbReference type="Pfam" id="PF13239"/>
    </source>
</evidence>
<protein>
    <submittedName>
        <fullName evidence="4">2TM domain-containing protein</fullName>
    </submittedName>
</protein>